<evidence type="ECO:0000256" key="10">
    <source>
        <dbReference type="SAM" id="Phobius"/>
    </source>
</evidence>
<dbReference type="GO" id="GO:0051205">
    <property type="term" value="P:protein insertion into membrane"/>
    <property type="evidence" value="ECO:0007669"/>
    <property type="project" value="TreeGrafter"/>
</dbReference>
<dbReference type="InterPro" id="IPR001708">
    <property type="entry name" value="YidC/ALB3/OXA1/COX18"/>
</dbReference>
<feature type="domain" description="Sulfatase N-terminal" evidence="11">
    <location>
        <begin position="606"/>
        <end position="855"/>
    </location>
</feature>
<dbReference type="PANTHER" id="PTHR12428">
    <property type="entry name" value="OXA1"/>
    <property type="match status" value="1"/>
</dbReference>
<organism evidence="13">
    <name type="scientific">Catillopecten margaritatus gill symbiont</name>
    <dbReference type="NCBI Taxonomy" id="3083288"/>
    <lineage>
        <taxon>Bacteria</taxon>
        <taxon>Pseudomonadati</taxon>
        <taxon>Pseudomonadota</taxon>
        <taxon>Gammaproteobacteria</taxon>
        <taxon>sulfur-oxidizing symbionts</taxon>
    </lineage>
</organism>
<evidence type="ECO:0000256" key="2">
    <source>
        <dbReference type="ARBA" id="ARBA00022448"/>
    </source>
</evidence>
<dbReference type="NCBIfam" id="TIGR03592">
    <property type="entry name" value="yidC_oxa1_cterm"/>
    <property type="match status" value="1"/>
</dbReference>
<dbReference type="InterPro" id="IPR017850">
    <property type="entry name" value="Alkaline_phosphatase_core_sf"/>
</dbReference>
<dbReference type="InterPro" id="IPR028055">
    <property type="entry name" value="YidC/Oxa/ALB_C"/>
</dbReference>
<sequence>MDLLFYIFIYPIEWLMQSILSGFYSLFGNYGISIIFLSIVINILILPLYYLAEFFKTQHQIHLSQLQPKIDFIKNNYQGQEQHSYLNALYKVYNYSPISSVKASLGLLLQIPFFFAAFHLLGNYTAFEGVSFGFITDLNQPDNLLFGQNLLPILMTLVNLFSAYFYAKNMSKSDTYQLWGLAGIFLVLLYFESAALLLYWTINNLFSLGKNWFEQRFDIAVFKSKLVNFLKTKFTRYSKNIESHANYLYSKIALLGWALFALIITTLLLIYLYVNTDDYEGMGLRMTYFIGVLVALTYFNFILILKNIIIDKRNVIFKAVILLLSVVVIALIYRFIKLEFIDEFNFKRGPLFAISLLLITVLLSLNALHKIKFIRNFQATPNIAFLIFAPLLLLVFLVNPVSLHFGGGEFDLTKEAFISFIASVFLVCSMTVFIVYKFSNTVFKTFLLFLGFYLLIVFGFYSFVDGKDYGLLDHFKFQAPDKLESSKYATFTEIFLLTLLAFFSVFSLSKYQQAIRKILTLVLSVLLLFVMINLSNMPEQEKNYNDRAQNIENTPVELPKNEINTTLAMSKEKNVLVFFLDAFSGIEMNKAFNEKAIFLDEYTGFTWYKNTLSTGSHTALSIAALLGGQNYTMDKMWERNIRDRQSYRDEIDKAYTIYPKVFIPNGWEFLHFAPEYVKKPHKEVNTVNMGLYRDYYLSQHDIKRPERTDALGRDMLFATGLFRISPRFLKKIIYDDGEWLGLYKSQDALFGNINKGATHWGFLNTFKNKLNASNSKKTFKFFHLLLPHAPYVVAKDGSLDPSKSSYSISAQKSLEIISKIIRKLKDKGVYNQTKIVLISDHGYHHYESKTPEFEKGFNNKTTVRAGAMYPLLLVKDFNTKGQLKSSGRFMSNIDLAGIVCATLESGCDIKDIDHTKINTNRILRSNPDAGKGQYATFEVKDNIFEIKNWKKIRQNAMP</sequence>
<dbReference type="InterPro" id="IPR047196">
    <property type="entry name" value="YidC_ALB_C"/>
</dbReference>
<dbReference type="PANTHER" id="PTHR12428:SF65">
    <property type="entry name" value="CYTOCHROME C OXIDASE ASSEMBLY PROTEIN COX18, MITOCHONDRIAL"/>
    <property type="match status" value="1"/>
</dbReference>
<keyword evidence="6 10" id="KW-1133">Transmembrane helix</keyword>
<keyword evidence="8" id="KW-0143">Chaperone</keyword>
<keyword evidence="3" id="KW-1003">Cell membrane</keyword>
<comment type="subcellular location">
    <subcellularLocation>
        <location evidence="1">Cell membrane</location>
        <topology evidence="1">Multi-pass membrane protein</topology>
    </subcellularLocation>
    <subcellularLocation>
        <location evidence="9">Membrane</location>
        <topology evidence="9">Multi-pass membrane protein</topology>
    </subcellularLocation>
</comment>
<feature type="transmembrane region" description="Helical" evidence="10">
    <location>
        <begin position="383"/>
        <end position="405"/>
    </location>
</feature>
<feature type="transmembrane region" description="Helical" evidence="10">
    <location>
        <begin position="488"/>
        <end position="506"/>
    </location>
</feature>
<feature type="transmembrane region" description="Helical" evidence="10">
    <location>
        <begin position="417"/>
        <end position="438"/>
    </location>
</feature>
<dbReference type="Pfam" id="PF02096">
    <property type="entry name" value="60KD_IMP"/>
    <property type="match status" value="1"/>
</dbReference>
<evidence type="ECO:0000256" key="7">
    <source>
        <dbReference type="ARBA" id="ARBA00023136"/>
    </source>
</evidence>
<gene>
    <name evidence="13" type="primary">yidC_1</name>
    <name evidence="13" type="ORF">Ctma_0638</name>
</gene>
<dbReference type="GO" id="GO:0005886">
    <property type="term" value="C:plasma membrane"/>
    <property type="evidence" value="ECO:0007669"/>
    <property type="project" value="UniProtKB-SubCell"/>
</dbReference>
<reference evidence="13" key="1">
    <citation type="submission" date="2023-10" db="EMBL/GenBank/DDBJ databases">
        <title>The first scallop-associated chemosynthetic bacterial symbiont.</title>
        <authorList>
            <person name="Lin Y.-T."/>
            <person name="Sun J."/>
            <person name="Ip J.C.-H."/>
            <person name="He X."/>
            <person name="Gao Z.-M."/>
            <person name="Perez M."/>
            <person name="Xu T."/>
            <person name="Qian P.-Y."/>
            <person name="Qiu J.-W."/>
        </authorList>
    </citation>
    <scope>NUCLEOTIDE SEQUENCE</scope>
    <source>
        <strain evidence="13">Gill1</strain>
    </source>
</reference>
<dbReference type="GO" id="GO:0015031">
    <property type="term" value="P:protein transport"/>
    <property type="evidence" value="ECO:0007669"/>
    <property type="project" value="UniProtKB-KW"/>
</dbReference>
<feature type="transmembrane region" description="Helical" evidence="10">
    <location>
        <begin position="351"/>
        <end position="371"/>
    </location>
</feature>
<dbReference type="CDD" id="cd20070">
    <property type="entry name" value="5TM_YidC_Alb3"/>
    <property type="match status" value="1"/>
</dbReference>
<evidence type="ECO:0000313" key="13">
    <source>
        <dbReference type="EMBL" id="WXT99932.1"/>
    </source>
</evidence>
<feature type="transmembrane region" description="Helical" evidence="10">
    <location>
        <begin position="445"/>
        <end position="464"/>
    </location>
</feature>
<comment type="similarity">
    <text evidence="9">Belongs to the OXA1/ALB3/YidC family.</text>
</comment>
<keyword evidence="2" id="KW-0813">Transport</keyword>
<evidence type="ECO:0000256" key="1">
    <source>
        <dbReference type="ARBA" id="ARBA00004651"/>
    </source>
</evidence>
<evidence type="ECO:0000256" key="8">
    <source>
        <dbReference type="ARBA" id="ARBA00023186"/>
    </source>
</evidence>
<dbReference type="InterPro" id="IPR000917">
    <property type="entry name" value="Sulfatase_N"/>
</dbReference>
<accession>A0AAU6PFZ7</accession>
<feature type="transmembrane region" description="Helical" evidence="10">
    <location>
        <begin position="518"/>
        <end position="535"/>
    </location>
</feature>
<evidence type="ECO:0000256" key="9">
    <source>
        <dbReference type="RuleBase" id="RU003945"/>
    </source>
</evidence>
<feature type="transmembrane region" description="Helical" evidence="10">
    <location>
        <begin position="32"/>
        <end position="52"/>
    </location>
</feature>
<evidence type="ECO:0000256" key="4">
    <source>
        <dbReference type="ARBA" id="ARBA00022692"/>
    </source>
</evidence>
<protein>
    <submittedName>
        <fullName evidence="13">Membrane protein insertase YidC</fullName>
    </submittedName>
</protein>
<evidence type="ECO:0000256" key="5">
    <source>
        <dbReference type="ARBA" id="ARBA00022927"/>
    </source>
</evidence>
<keyword evidence="4 9" id="KW-0812">Transmembrane</keyword>
<feature type="transmembrane region" description="Helical" evidence="10">
    <location>
        <begin position="315"/>
        <end position="336"/>
    </location>
</feature>
<keyword evidence="7 10" id="KW-0472">Membrane</keyword>
<evidence type="ECO:0000256" key="6">
    <source>
        <dbReference type="ARBA" id="ARBA00022989"/>
    </source>
</evidence>
<feature type="transmembrane region" description="Helical" evidence="10">
    <location>
        <begin position="286"/>
        <end position="303"/>
    </location>
</feature>
<name>A0AAU6PFZ7_9GAMM</name>
<keyword evidence="5" id="KW-0653">Protein transport</keyword>
<feature type="transmembrane region" description="Helical" evidence="10">
    <location>
        <begin position="146"/>
        <end position="166"/>
    </location>
</feature>
<evidence type="ECO:0000259" key="12">
    <source>
        <dbReference type="Pfam" id="PF02096"/>
    </source>
</evidence>
<dbReference type="Pfam" id="PF00884">
    <property type="entry name" value="Sulfatase"/>
    <property type="match status" value="1"/>
</dbReference>
<evidence type="ECO:0000259" key="11">
    <source>
        <dbReference type="Pfam" id="PF00884"/>
    </source>
</evidence>
<dbReference type="EMBL" id="CP138327">
    <property type="protein sequence ID" value="WXT99932.1"/>
    <property type="molecule type" value="Genomic_DNA"/>
</dbReference>
<dbReference type="GO" id="GO:0032977">
    <property type="term" value="F:membrane insertase activity"/>
    <property type="evidence" value="ECO:0007669"/>
    <property type="project" value="InterPro"/>
</dbReference>
<feature type="transmembrane region" description="Helical" evidence="10">
    <location>
        <begin position="252"/>
        <end position="274"/>
    </location>
</feature>
<feature type="transmembrane region" description="Helical" evidence="10">
    <location>
        <begin position="178"/>
        <end position="200"/>
    </location>
</feature>
<dbReference type="Gene3D" id="3.40.720.10">
    <property type="entry name" value="Alkaline Phosphatase, subunit A"/>
    <property type="match status" value="1"/>
</dbReference>
<feature type="transmembrane region" description="Helical" evidence="10">
    <location>
        <begin position="105"/>
        <end position="126"/>
    </location>
</feature>
<proteinExistence type="inferred from homology"/>
<feature type="domain" description="Membrane insertase YidC/Oxa/ALB C-terminal" evidence="12">
    <location>
        <begin position="30"/>
        <end position="214"/>
    </location>
</feature>
<dbReference type="AlphaFoldDB" id="A0AAU6PFZ7"/>
<evidence type="ECO:0000256" key="3">
    <source>
        <dbReference type="ARBA" id="ARBA00022475"/>
    </source>
</evidence>
<feature type="transmembrane region" description="Helical" evidence="10">
    <location>
        <begin position="212"/>
        <end position="231"/>
    </location>
</feature>
<dbReference type="SUPFAM" id="SSF53649">
    <property type="entry name" value="Alkaline phosphatase-like"/>
    <property type="match status" value="1"/>
</dbReference>